<feature type="signal peptide" evidence="2">
    <location>
        <begin position="1"/>
        <end position="22"/>
    </location>
</feature>
<evidence type="ECO:0000256" key="1">
    <source>
        <dbReference type="SAM" id="MobiDB-lite"/>
    </source>
</evidence>
<feature type="non-terminal residue" evidence="3">
    <location>
        <position position="136"/>
    </location>
</feature>
<proteinExistence type="predicted"/>
<dbReference type="EMBL" id="KQ964487">
    <property type="protein sequence ID" value="KXN70985.1"/>
    <property type="molecule type" value="Genomic_DNA"/>
</dbReference>
<sequence length="136" mass="14480">MRSTTIFTLLVASLIAKPINHAESGLLRRAATRQDGLVFADAEVANDGPASKVTSNGEDAVDVNANILNNRNNHKQDGGHGHGGKSRHHGDGILDIELLDELLGDDELVGDLIGLDDKEDILDVLELSGEDHDEGL</sequence>
<keyword evidence="2" id="KW-0732">Signal</keyword>
<evidence type="ECO:0000256" key="2">
    <source>
        <dbReference type="SAM" id="SignalP"/>
    </source>
</evidence>
<reference evidence="3 4" key="1">
    <citation type="journal article" date="2015" name="Genome Biol. Evol.">
        <title>Phylogenomic analyses indicate that early fungi evolved digesting cell walls of algal ancestors of land plants.</title>
        <authorList>
            <person name="Chang Y."/>
            <person name="Wang S."/>
            <person name="Sekimoto S."/>
            <person name="Aerts A.L."/>
            <person name="Choi C."/>
            <person name="Clum A."/>
            <person name="LaButti K.M."/>
            <person name="Lindquist E.A."/>
            <person name="Yee Ngan C."/>
            <person name="Ohm R.A."/>
            <person name="Salamov A.A."/>
            <person name="Grigoriev I.V."/>
            <person name="Spatafora J.W."/>
            <person name="Berbee M.L."/>
        </authorList>
    </citation>
    <scope>NUCLEOTIDE SEQUENCE [LARGE SCALE GENOMIC DNA]</scope>
    <source>
        <strain evidence="3 4">NRRL 28638</strain>
    </source>
</reference>
<accession>A0A137P7L5</accession>
<dbReference type="Proteomes" id="UP000070444">
    <property type="component" value="Unassembled WGS sequence"/>
</dbReference>
<organism evidence="3 4">
    <name type="scientific">Conidiobolus coronatus (strain ATCC 28846 / CBS 209.66 / NRRL 28638)</name>
    <name type="common">Delacroixia coronata</name>
    <dbReference type="NCBI Taxonomy" id="796925"/>
    <lineage>
        <taxon>Eukaryota</taxon>
        <taxon>Fungi</taxon>
        <taxon>Fungi incertae sedis</taxon>
        <taxon>Zoopagomycota</taxon>
        <taxon>Entomophthoromycotina</taxon>
        <taxon>Entomophthoromycetes</taxon>
        <taxon>Entomophthorales</taxon>
        <taxon>Ancylistaceae</taxon>
        <taxon>Conidiobolus</taxon>
    </lineage>
</organism>
<evidence type="ECO:0000313" key="3">
    <source>
        <dbReference type="EMBL" id="KXN70985.1"/>
    </source>
</evidence>
<feature type="chain" id="PRO_5007294602" evidence="2">
    <location>
        <begin position="23"/>
        <end position="136"/>
    </location>
</feature>
<name>A0A137P7L5_CONC2</name>
<dbReference type="AlphaFoldDB" id="A0A137P7L5"/>
<protein>
    <submittedName>
        <fullName evidence="3">Uncharacterized protein</fullName>
    </submittedName>
</protein>
<evidence type="ECO:0000313" key="4">
    <source>
        <dbReference type="Proteomes" id="UP000070444"/>
    </source>
</evidence>
<keyword evidence="4" id="KW-1185">Reference proteome</keyword>
<feature type="region of interest" description="Disordered" evidence="1">
    <location>
        <begin position="69"/>
        <end position="90"/>
    </location>
</feature>
<gene>
    <name evidence="3" type="ORF">CONCODRAFT_6358</name>
</gene>